<evidence type="ECO:0000256" key="2">
    <source>
        <dbReference type="ARBA" id="ARBA00006950"/>
    </source>
</evidence>
<feature type="binding site" evidence="8">
    <location>
        <position position="17"/>
    </location>
    <ligand>
        <name>Fe cation</name>
        <dbReference type="ChEBI" id="CHEBI:24875"/>
        <label>1</label>
    </ligand>
</feature>
<dbReference type="InterPro" id="IPR008331">
    <property type="entry name" value="Ferritin_DPS_dom"/>
</dbReference>
<feature type="binding site" evidence="8">
    <location>
        <position position="53"/>
    </location>
    <ligand>
        <name>Fe cation</name>
        <dbReference type="ChEBI" id="CHEBI:24875"/>
        <label>1</label>
    </ligand>
</feature>
<dbReference type="FunFam" id="1.20.1260.10:FF:000001">
    <property type="entry name" value="Non-heme ferritin"/>
    <property type="match status" value="1"/>
</dbReference>
<comment type="catalytic activity">
    <reaction evidence="7 9">
        <text>4 Fe(2+) + O2 + 6 H2O = 4 iron(III) oxide-hydroxide + 12 H(+)</text>
        <dbReference type="Rhea" id="RHEA:11972"/>
        <dbReference type="ChEBI" id="CHEBI:15377"/>
        <dbReference type="ChEBI" id="CHEBI:15378"/>
        <dbReference type="ChEBI" id="CHEBI:15379"/>
        <dbReference type="ChEBI" id="CHEBI:29033"/>
        <dbReference type="ChEBI" id="CHEBI:78619"/>
        <dbReference type="EC" id="1.16.3.2"/>
    </reaction>
</comment>
<comment type="subcellular location">
    <subcellularLocation>
        <location evidence="9">Cytoplasm</location>
    </subcellularLocation>
</comment>
<gene>
    <name evidence="11" type="ORF">ISALK_13490</name>
</gene>
<organism evidence="11 12">
    <name type="scientific">Isachenkonia alkalipeptolytica</name>
    <dbReference type="NCBI Taxonomy" id="2565777"/>
    <lineage>
        <taxon>Bacteria</taxon>
        <taxon>Bacillati</taxon>
        <taxon>Bacillota</taxon>
        <taxon>Clostridia</taxon>
        <taxon>Eubacteriales</taxon>
        <taxon>Clostridiaceae</taxon>
        <taxon>Isachenkonia</taxon>
    </lineage>
</organism>
<feature type="binding site" evidence="8">
    <location>
        <position position="94"/>
    </location>
    <ligand>
        <name>Fe cation</name>
        <dbReference type="ChEBI" id="CHEBI:24875"/>
        <label>1</label>
    </ligand>
</feature>
<dbReference type="GO" id="GO:0006826">
    <property type="term" value="P:iron ion transport"/>
    <property type="evidence" value="ECO:0007669"/>
    <property type="project" value="InterPro"/>
</dbReference>
<accession>A0AA44BF03</accession>
<comment type="caution">
    <text evidence="11">The sequence shown here is derived from an EMBL/GenBank/DDBJ whole genome shotgun (WGS) entry which is preliminary data.</text>
</comment>
<sequence length="168" mass="19620">MLSEKLTNELNEQIKHEFFSANYYLAMAAYCKDQNLDGFANFFVVQAEEERFHAMKFFNFIDEMGGKVIITGYDDPRTNFDSMIDVFTAGLEHEQFVTKRIHHLMDIAMEEKNYPAISFLNWFVDEQVEEEATMTNLLEKLKLINNNPNGLFMLDKELSTRSFVAEEA</sequence>
<keyword evidence="6 8" id="KW-0408">Iron</keyword>
<evidence type="ECO:0000256" key="1">
    <source>
        <dbReference type="ARBA" id="ARBA00002485"/>
    </source>
</evidence>
<dbReference type="GO" id="GO:0008198">
    <property type="term" value="F:ferrous iron binding"/>
    <property type="evidence" value="ECO:0007669"/>
    <property type="project" value="TreeGrafter"/>
</dbReference>
<keyword evidence="12" id="KW-1185">Reference proteome</keyword>
<proteinExistence type="inferred from homology"/>
<dbReference type="InterPro" id="IPR041719">
    <property type="entry name" value="Ferritin_prok"/>
</dbReference>
<dbReference type="SUPFAM" id="SSF47240">
    <property type="entry name" value="Ferritin-like"/>
    <property type="match status" value="1"/>
</dbReference>
<reference evidence="11 12" key="1">
    <citation type="submission" date="2019-04" db="EMBL/GenBank/DDBJ databases">
        <title>Isachenkonia alkalipeptolytica gen. nov. sp. nov. a new anaerobic, alkiliphilic organothrophic bacterium capable to reduce synthesized ferrihydrite isolated from a soda lake.</title>
        <authorList>
            <person name="Toshchakov S.V."/>
            <person name="Zavarzina D.G."/>
            <person name="Zhilina T.N."/>
            <person name="Kostrikina N.A."/>
            <person name="Kublanov I.V."/>
        </authorList>
    </citation>
    <scope>NUCLEOTIDE SEQUENCE [LARGE SCALE GENOMIC DNA]</scope>
    <source>
        <strain evidence="11 12">Z-1701</strain>
    </source>
</reference>
<comment type="similarity">
    <text evidence="2 9">Belongs to the ferritin family. Prokaryotic subfamily.</text>
</comment>
<feature type="binding site" evidence="8">
    <location>
        <position position="127"/>
    </location>
    <ligand>
        <name>Fe cation</name>
        <dbReference type="ChEBI" id="CHEBI:24875"/>
        <label>1</label>
    </ligand>
</feature>
<evidence type="ECO:0000256" key="5">
    <source>
        <dbReference type="ARBA" id="ARBA00023002"/>
    </source>
</evidence>
<dbReference type="GO" id="GO:0006879">
    <property type="term" value="P:intracellular iron ion homeostasis"/>
    <property type="evidence" value="ECO:0007669"/>
    <property type="project" value="UniProtKB-KW"/>
</dbReference>
<feature type="domain" description="Ferritin-like diiron" evidence="10">
    <location>
        <begin position="1"/>
        <end position="145"/>
    </location>
</feature>
<dbReference type="EMBL" id="SUMG01000027">
    <property type="protein sequence ID" value="NBG89503.1"/>
    <property type="molecule type" value="Genomic_DNA"/>
</dbReference>
<dbReference type="Proteomes" id="UP000449710">
    <property type="component" value="Unassembled WGS sequence"/>
</dbReference>
<keyword evidence="3 9" id="KW-0409">Iron storage</keyword>
<dbReference type="InterPro" id="IPR012347">
    <property type="entry name" value="Ferritin-like"/>
</dbReference>
<feature type="binding site" evidence="8">
    <location>
        <position position="50"/>
    </location>
    <ligand>
        <name>Fe cation</name>
        <dbReference type="ChEBI" id="CHEBI:24875"/>
        <label>1</label>
    </ligand>
</feature>
<dbReference type="Gene3D" id="1.20.1260.10">
    <property type="match status" value="1"/>
</dbReference>
<dbReference type="PROSITE" id="PS50905">
    <property type="entry name" value="FERRITIN_LIKE"/>
    <property type="match status" value="1"/>
</dbReference>
<dbReference type="PANTHER" id="PTHR11431">
    <property type="entry name" value="FERRITIN"/>
    <property type="match status" value="1"/>
</dbReference>
<evidence type="ECO:0000256" key="3">
    <source>
        <dbReference type="ARBA" id="ARBA00022434"/>
    </source>
</evidence>
<keyword evidence="9" id="KW-0963">Cytoplasm</keyword>
<evidence type="ECO:0000313" key="12">
    <source>
        <dbReference type="Proteomes" id="UP000449710"/>
    </source>
</evidence>
<evidence type="ECO:0000256" key="9">
    <source>
        <dbReference type="RuleBase" id="RU361145"/>
    </source>
</evidence>
<dbReference type="GO" id="GO:0042802">
    <property type="term" value="F:identical protein binding"/>
    <property type="evidence" value="ECO:0007669"/>
    <property type="project" value="UniProtKB-ARBA"/>
</dbReference>
<dbReference type="AlphaFoldDB" id="A0AA44BF03"/>
<dbReference type="PANTHER" id="PTHR11431:SF127">
    <property type="entry name" value="BACTERIAL NON-HEME FERRITIN"/>
    <property type="match status" value="1"/>
</dbReference>
<dbReference type="GO" id="GO:0005829">
    <property type="term" value="C:cytosol"/>
    <property type="evidence" value="ECO:0007669"/>
    <property type="project" value="TreeGrafter"/>
</dbReference>
<dbReference type="Pfam" id="PF00210">
    <property type="entry name" value="Ferritin"/>
    <property type="match status" value="1"/>
</dbReference>
<protein>
    <recommendedName>
        <fullName evidence="9">Ferritin</fullName>
        <ecNumber evidence="9">1.16.3.2</ecNumber>
    </recommendedName>
</protein>
<keyword evidence="4 8" id="KW-0479">Metal-binding</keyword>
<evidence type="ECO:0000313" key="11">
    <source>
        <dbReference type="EMBL" id="NBG89503.1"/>
    </source>
</evidence>
<dbReference type="CDD" id="cd01055">
    <property type="entry name" value="Nonheme_Ferritin"/>
    <property type="match status" value="1"/>
</dbReference>
<evidence type="ECO:0000256" key="4">
    <source>
        <dbReference type="ARBA" id="ARBA00022723"/>
    </source>
</evidence>
<evidence type="ECO:0000256" key="6">
    <source>
        <dbReference type="ARBA" id="ARBA00023004"/>
    </source>
</evidence>
<dbReference type="InterPro" id="IPR001519">
    <property type="entry name" value="Ferritin"/>
</dbReference>
<comment type="function">
    <text evidence="1 9">Iron-storage protein.</text>
</comment>
<dbReference type="EC" id="1.16.3.2" evidence="9"/>
<dbReference type="InterPro" id="IPR009040">
    <property type="entry name" value="Ferritin-like_diiron"/>
</dbReference>
<keyword evidence="5" id="KW-0560">Oxidoreductase</keyword>
<evidence type="ECO:0000256" key="8">
    <source>
        <dbReference type="PIRSR" id="PIRSR601519-1"/>
    </source>
</evidence>
<dbReference type="GO" id="GO:0004322">
    <property type="term" value="F:ferroxidase activity"/>
    <property type="evidence" value="ECO:0007669"/>
    <property type="project" value="TreeGrafter"/>
</dbReference>
<dbReference type="InterPro" id="IPR009078">
    <property type="entry name" value="Ferritin-like_SF"/>
</dbReference>
<evidence type="ECO:0000259" key="10">
    <source>
        <dbReference type="PROSITE" id="PS50905"/>
    </source>
</evidence>
<dbReference type="GO" id="GO:0008199">
    <property type="term" value="F:ferric iron binding"/>
    <property type="evidence" value="ECO:0007669"/>
    <property type="project" value="InterPro"/>
</dbReference>
<evidence type="ECO:0000256" key="7">
    <source>
        <dbReference type="ARBA" id="ARBA00048035"/>
    </source>
</evidence>
<name>A0AA44BF03_9CLOT</name>
<dbReference type="RefSeq" id="WP_160723224.1">
    <property type="nucleotide sequence ID" value="NZ_SUMG01000027.1"/>
</dbReference>